<reference evidence="2" key="1">
    <citation type="submission" date="2021-04" db="EMBL/GenBank/DDBJ databases">
        <title>Dactylosporangium aurantiacum NRRL B-8018 full assembly.</title>
        <authorList>
            <person name="Hartkoorn R.C."/>
            <person name="Beaudoing E."/>
            <person name="Hot D."/>
        </authorList>
    </citation>
    <scope>NUCLEOTIDE SEQUENCE</scope>
    <source>
        <strain evidence="2">NRRL B-8018</strain>
    </source>
</reference>
<evidence type="ECO:0008006" key="4">
    <source>
        <dbReference type="Google" id="ProtNLM"/>
    </source>
</evidence>
<dbReference type="RefSeq" id="WP_156090201.1">
    <property type="nucleotide sequence ID" value="NZ_CP073767.1"/>
</dbReference>
<proteinExistence type="predicted"/>
<name>A0A9Q9ISY0_9ACTN</name>
<dbReference type="EMBL" id="CP073767">
    <property type="protein sequence ID" value="UWZ58393.1"/>
    <property type="molecule type" value="Genomic_DNA"/>
</dbReference>
<evidence type="ECO:0000313" key="2">
    <source>
        <dbReference type="EMBL" id="UWZ58393.1"/>
    </source>
</evidence>
<sequence>MNNTRKRAVAAVLALAALLAAGVAGHQARERSTTSAFQDCPDWACGQNHNQVLL</sequence>
<evidence type="ECO:0000313" key="3">
    <source>
        <dbReference type="Proteomes" id="UP001058003"/>
    </source>
</evidence>
<gene>
    <name evidence="2" type="ORF">Daura_20740</name>
</gene>
<accession>A0A9Q9ISY0</accession>
<evidence type="ECO:0000256" key="1">
    <source>
        <dbReference type="SAM" id="SignalP"/>
    </source>
</evidence>
<keyword evidence="1" id="KW-0732">Signal</keyword>
<protein>
    <recommendedName>
        <fullName evidence="4">Secreted protein</fullName>
    </recommendedName>
</protein>
<keyword evidence="3" id="KW-1185">Reference proteome</keyword>
<feature type="chain" id="PRO_5040351672" description="Secreted protein" evidence="1">
    <location>
        <begin position="29"/>
        <end position="54"/>
    </location>
</feature>
<dbReference type="Proteomes" id="UP001058003">
    <property type="component" value="Chromosome"/>
</dbReference>
<dbReference type="AlphaFoldDB" id="A0A9Q9ISY0"/>
<feature type="signal peptide" evidence="1">
    <location>
        <begin position="1"/>
        <end position="28"/>
    </location>
</feature>
<dbReference type="KEGG" id="daur:Daura_20740"/>
<organism evidence="2 3">
    <name type="scientific">Dactylosporangium aurantiacum</name>
    <dbReference type="NCBI Taxonomy" id="35754"/>
    <lineage>
        <taxon>Bacteria</taxon>
        <taxon>Bacillati</taxon>
        <taxon>Actinomycetota</taxon>
        <taxon>Actinomycetes</taxon>
        <taxon>Micromonosporales</taxon>
        <taxon>Micromonosporaceae</taxon>
        <taxon>Dactylosporangium</taxon>
    </lineage>
</organism>